<dbReference type="EMBL" id="CM014089">
    <property type="protein sequence ID" value="TKS80201.1"/>
    <property type="molecule type" value="Genomic_DNA"/>
</dbReference>
<keyword evidence="2" id="KW-1185">Reference proteome</keyword>
<evidence type="ECO:0000313" key="2">
    <source>
        <dbReference type="Proteomes" id="UP000298787"/>
    </source>
</evidence>
<protein>
    <submittedName>
        <fullName evidence="1">Uncharacterized protein</fullName>
    </submittedName>
</protein>
<evidence type="ECO:0000313" key="1">
    <source>
        <dbReference type="EMBL" id="TKS80201.1"/>
    </source>
</evidence>
<reference evidence="1 2" key="1">
    <citation type="submission" date="2019-01" db="EMBL/GenBank/DDBJ databases">
        <title>Genome Assembly of Collichthys lucidus.</title>
        <authorList>
            <person name="Cai M."/>
            <person name="Xiao S."/>
        </authorList>
    </citation>
    <scope>NUCLEOTIDE SEQUENCE [LARGE SCALE GENOMIC DNA]</scope>
    <source>
        <strain evidence="1">JT15FE1705JMU</strain>
        <tissue evidence="1">Muscle</tissue>
    </source>
</reference>
<name>A0A4U5UZF8_COLLU</name>
<dbReference type="Proteomes" id="UP000298787">
    <property type="component" value="Chromosome 12"/>
</dbReference>
<dbReference type="STRING" id="240159.A0A4U5UZF8"/>
<proteinExistence type="predicted"/>
<sequence length="541" mass="61040">MAMKLSDSCRHAARRQKSKLSLRNFVDTEDTSSSWCVFVPSTIGSGQRPELKPAWNNPGIMVLFGQLKGAESIHQHQTKFYRCFQGLLRCEPPRRGSSIKSSSRVATKAVRGQAVSGLRRTNDFPLMVASLGRPVTTVPQLSPFFEATNDVTKAPSSDTNKPVESLQALPLSRQKHNIYCFDYAHVSVLSCCCLTENEDRLQETVGSNLHLSFQVSDIWIKSSYIGIPDFPRPLVQVVVLMHLKLPKVQEEDLQHSHLQRNESAQQMVAPGFTSMGQPYFYKQVRKKPFKSLAGSGAFGGRLHVRMEVIEKECEDVTSWYSSNTGDKSSVCCTIVQCDAQYRYLNVAVRGKKGKTTHGPEKPDIYFRGIEMMYIWLKDTSVASVQLKPSAARIVFHGQPLTGLDIMRTCRDMSSADLPMSSKDTAGKEGHWTVSHTLTDERLIEVQHVRRRQTSNEQTENRDHTKMTFNLHCMKKLLYKATSKSCFYPLYTVQGYQYRDGNLAVTSVMQKLQVWLQTYAEIHCVTAGTGQKGTKENTIWNN</sequence>
<gene>
    <name evidence="1" type="ORF">D9C73_013566</name>
</gene>
<dbReference type="AlphaFoldDB" id="A0A4U5UZF8"/>
<accession>A0A4U5UZF8</accession>
<organism evidence="1 2">
    <name type="scientific">Collichthys lucidus</name>
    <name type="common">Big head croaker</name>
    <name type="synonym">Sciaena lucida</name>
    <dbReference type="NCBI Taxonomy" id="240159"/>
    <lineage>
        <taxon>Eukaryota</taxon>
        <taxon>Metazoa</taxon>
        <taxon>Chordata</taxon>
        <taxon>Craniata</taxon>
        <taxon>Vertebrata</taxon>
        <taxon>Euteleostomi</taxon>
        <taxon>Actinopterygii</taxon>
        <taxon>Neopterygii</taxon>
        <taxon>Teleostei</taxon>
        <taxon>Neoteleostei</taxon>
        <taxon>Acanthomorphata</taxon>
        <taxon>Eupercaria</taxon>
        <taxon>Sciaenidae</taxon>
        <taxon>Collichthys</taxon>
    </lineage>
</organism>